<comment type="caution">
    <text evidence="2">The sequence shown here is derived from an EMBL/GenBank/DDBJ whole genome shotgun (WGS) entry which is preliminary data.</text>
</comment>
<dbReference type="InterPro" id="IPR038595">
    <property type="entry name" value="LOR_sf"/>
</dbReference>
<dbReference type="Proteomes" id="UP001604336">
    <property type="component" value="Unassembled WGS sequence"/>
</dbReference>
<protein>
    <submittedName>
        <fullName evidence="2">Protein LURP-one-related 15</fullName>
    </submittedName>
</protein>
<evidence type="ECO:0000313" key="2">
    <source>
        <dbReference type="EMBL" id="KAL2525911.1"/>
    </source>
</evidence>
<dbReference type="Pfam" id="PF04525">
    <property type="entry name" value="LOR"/>
    <property type="match status" value="1"/>
</dbReference>
<evidence type="ECO:0000313" key="3">
    <source>
        <dbReference type="Proteomes" id="UP001604336"/>
    </source>
</evidence>
<reference evidence="3" key="1">
    <citation type="submission" date="2024-07" db="EMBL/GenBank/DDBJ databases">
        <title>Two chromosome-level genome assemblies of Korean endemic species Abeliophyllum distichum and Forsythia ovata (Oleaceae).</title>
        <authorList>
            <person name="Jang H."/>
        </authorList>
    </citation>
    <scope>NUCLEOTIDE SEQUENCE [LARGE SCALE GENOMIC DNA]</scope>
</reference>
<dbReference type="PANTHER" id="PTHR31087:SF120">
    <property type="entry name" value="PROTEIN LURP-ONE-RELATED 10-LIKE"/>
    <property type="match status" value="1"/>
</dbReference>
<dbReference type="EMBL" id="JBFOLK010000003">
    <property type="protein sequence ID" value="KAL2525911.1"/>
    <property type="molecule type" value="Genomic_DNA"/>
</dbReference>
<keyword evidence="3" id="KW-1185">Reference proteome</keyword>
<proteinExistence type="inferred from homology"/>
<sequence>MAEIPNYSNLAQSGPVISPRFCVSHPVHLFIDKKAFTLRSTRYLVTSADGNLMFKVEKFPLSFHGTLVVLDASGNPVITLRPKKLTYHSRWKVFRGESTDEKDLIFSVKRSSMFQIHTKLDVFLASNTSEEHCDFKVKGTYLERSCDIFAGNSSTPIAQMDKKMTAGSIFLGKDKFRVNVSPNVDYAMVVSLIIILEEIAMSTQQNSSSSINT</sequence>
<dbReference type="AlphaFoldDB" id="A0ABD1ULH9"/>
<dbReference type="SUPFAM" id="SSF54518">
    <property type="entry name" value="Tubby C-terminal domain-like"/>
    <property type="match status" value="1"/>
</dbReference>
<name>A0ABD1ULH9_9LAMI</name>
<comment type="similarity">
    <text evidence="1">Belongs to the LOR family.</text>
</comment>
<organism evidence="2 3">
    <name type="scientific">Abeliophyllum distichum</name>
    <dbReference type="NCBI Taxonomy" id="126358"/>
    <lineage>
        <taxon>Eukaryota</taxon>
        <taxon>Viridiplantae</taxon>
        <taxon>Streptophyta</taxon>
        <taxon>Embryophyta</taxon>
        <taxon>Tracheophyta</taxon>
        <taxon>Spermatophyta</taxon>
        <taxon>Magnoliopsida</taxon>
        <taxon>eudicotyledons</taxon>
        <taxon>Gunneridae</taxon>
        <taxon>Pentapetalae</taxon>
        <taxon>asterids</taxon>
        <taxon>lamiids</taxon>
        <taxon>Lamiales</taxon>
        <taxon>Oleaceae</taxon>
        <taxon>Forsythieae</taxon>
        <taxon>Abeliophyllum</taxon>
    </lineage>
</organism>
<gene>
    <name evidence="2" type="ORF">Adt_10965</name>
</gene>
<accession>A0ABD1ULH9</accession>
<evidence type="ECO:0000256" key="1">
    <source>
        <dbReference type="ARBA" id="ARBA00005437"/>
    </source>
</evidence>
<dbReference type="PANTHER" id="PTHR31087">
    <property type="match status" value="1"/>
</dbReference>
<dbReference type="InterPro" id="IPR025659">
    <property type="entry name" value="Tubby-like_C"/>
</dbReference>
<dbReference type="InterPro" id="IPR007612">
    <property type="entry name" value="LOR"/>
</dbReference>
<dbReference type="Gene3D" id="2.40.160.200">
    <property type="entry name" value="LURP1-related"/>
    <property type="match status" value="1"/>
</dbReference>